<dbReference type="RefSeq" id="WP_137329269.1">
    <property type="nucleotide sequence ID" value="NZ_CP040058.1"/>
</dbReference>
<reference evidence="2 3" key="1">
    <citation type="submission" date="2019-05" db="EMBL/GenBank/DDBJ databases">
        <title>Complete genome sequencing of Anaerostipes rhamnosivorans.</title>
        <authorList>
            <person name="Bui T.P.N."/>
            <person name="de Vos W.M."/>
        </authorList>
    </citation>
    <scope>NUCLEOTIDE SEQUENCE [LARGE SCALE GENOMIC DNA]</scope>
    <source>
        <strain evidence="2 3">1y2</strain>
    </source>
</reference>
<dbReference type="SUPFAM" id="SSF55804">
    <property type="entry name" value="Phoshotransferase/anion transport protein"/>
    <property type="match status" value="1"/>
</dbReference>
<feature type="domain" description="PTS EIIA type-2" evidence="1">
    <location>
        <begin position="4"/>
        <end position="150"/>
    </location>
</feature>
<accession>A0A4P8IF12</accession>
<dbReference type="CDD" id="cd00211">
    <property type="entry name" value="PTS_IIA_fru"/>
    <property type="match status" value="1"/>
</dbReference>
<dbReference type="PROSITE" id="PS51094">
    <property type="entry name" value="PTS_EIIA_TYPE_2"/>
    <property type="match status" value="1"/>
</dbReference>
<sequence length="154" mass="16801">MVWEQLKEELILTGLDAKDSGEIFEAAGGKLHALGYCKDSYVDALKKREQDFPTGVDMGGAGVAIPHTDISHVNKKGIAIVTTKQPVSFVQMGTDDETVDVRVIFMLAVDEKGHLELLQAILGILRDLDVLEQLSLAETPAEIINIIKEKESSL</sequence>
<dbReference type="KEGG" id="arf:AR1Y2_2522"/>
<dbReference type="PANTHER" id="PTHR47738">
    <property type="entry name" value="PTS SYSTEM FRUCTOSE-LIKE EIIA COMPONENT-RELATED"/>
    <property type="match status" value="1"/>
</dbReference>
<organism evidence="2 3">
    <name type="scientific">Anaerostipes rhamnosivorans</name>
    <dbReference type="NCBI Taxonomy" id="1229621"/>
    <lineage>
        <taxon>Bacteria</taxon>
        <taxon>Bacillati</taxon>
        <taxon>Bacillota</taxon>
        <taxon>Clostridia</taxon>
        <taxon>Lachnospirales</taxon>
        <taxon>Lachnospiraceae</taxon>
        <taxon>Anaerostipes</taxon>
    </lineage>
</organism>
<dbReference type="EMBL" id="CP040058">
    <property type="protein sequence ID" value="QCP35976.1"/>
    <property type="molecule type" value="Genomic_DNA"/>
</dbReference>
<dbReference type="AlphaFoldDB" id="A0A4P8IF12"/>
<gene>
    <name evidence="2" type="ORF">AR1Y2_2522</name>
</gene>
<keyword evidence="3" id="KW-1185">Reference proteome</keyword>
<evidence type="ECO:0000313" key="2">
    <source>
        <dbReference type="EMBL" id="QCP35976.1"/>
    </source>
</evidence>
<dbReference type="Proteomes" id="UP000298653">
    <property type="component" value="Chromosome"/>
</dbReference>
<proteinExistence type="predicted"/>
<name>A0A4P8IF12_9FIRM</name>
<dbReference type="InterPro" id="IPR016152">
    <property type="entry name" value="PTrfase/Anion_transptr"/>
</dbReference>
<evidence type="ECO:0000313" key="3">
    <source>
        <dbReference type="Proteomes" id="UP000298653"/>
    </source>
</evidence>
<dbReference type="InterPro" id="IPR002178">
    <property type="entry name" value="PTS_EIIA_type-2_dom"/>
</dbReference>
<dbReference type="Gene3D" id="3.40.930.10">
    <property type="entry name" value="Mannitol-specific EII, Chain A"/>
    <property type="match status" value="1"/>
</dbReference>
<evidence type="ECO:0000259" key="1">
    <source>
        <dbReference type="PROSITE" id="PS51094"/>
    </source>
</evidence>
<dbReference type="PANTHER" id="PTHR47738:SF3">
    <property type="entry name" value="PHOSPHOTRANSFERASE SYSTEM MANNITOL_FRUCTOSE-SPECIFIC IIA DOMAIN CONTAINING PROTEIN"/>
    <property type="match status" value="1"/>
</dbReference>
<protein>
    <submittedName>
        <fullName evidence="2">PTS system, galactitol-specific IIA component</fullName>
    </submittedName>
</protein>
<dbReference type="InterPro" id="IPR051541">
    <property type="entry name" value="PTS_SugarTrans_NitroReg"/>
</dbReference>
<dbReference type="Pfam" id="PF00359">
    <property type="entry name" value="PTS_EIIA_2"/>
    <property type="match status" value="1"/>
</dbReference>
<dbReference type="OrthoDB" id="370976at2"/>